<keyword evidence="6 7" id="KW-0472">Membrane</keyword>
<organism evidence="11 13">
    <name type="scientific">Mesotoga infera</name>
    <dbReference type="NCBI Taxonomy" id="1236046"/>
    <lineage>
        <taxon>Bacteria</taxon>
        <taxon>Thermotogati</taxon>
        <taxon>Thermotogota</taxon>
        <taxon>Thermotogae</taxon>
        <taxon>Kosmotogales</taxon>
        <taxon>Kosmotogaceae</taxon>
        <taxon>Mesotoga</taxon>
    </lineage>
</organism>
<feature type="transmembrane region" description="Helical" evidence="7">
    <location>
        <begin position="240"/>
        <end position="261"/>
    </location>
</feature>
<evidence type="ECO:0000313" key="9">
    <source>
        <dbReference type="EMBL" id="HCO70139.1"/>
    </source>
</evidence>
<dbReference type="GO" id="GO:0055085">
    <property type="term" value="P:transmembrane transport"/>
    <property type="evidence" value="ECO:0007669"/>
    <property type="project" value="InterPro"/>
</dbReference>
<evidence type="ECO:0000256" key="2">
    <source>
        <dbReference type="ARBA" id="ARBA00022448"/>
    </source>
</evidence>
<name>A0A101HZB5_9BACT</name>
<feature type="transmembrane region" description="Helical" evidence="7">
    <location>
        <begin position="71"/>
        <end position="95"/>
    </location>
</feature>
<feature type="transmembrane region" description="Helical" evidence="7">
    <location>
        <begin position="12"/>
        <end position="33"/>
    </location>
</feature>
<gene>
    <name evidence="9" type="ORF">DIT26_06125</name>
    <name evidence="10" type="ORF">XD86_0672</name>
    <name evidence="11" type="ORF">XE02_1514</name>
</gene>
<dbReference type="PANTHER" id="PTHR43744">
    <property type="entry name" value="ABC TRANSPORTER PERMEASE PROTEIN MG189-RELATED-RELATED"/>
    <property type="match status" value="1"/>
</dbReference>
<comment type="subcellular location">
    <subcellularLocation>
        <location evidence="1 7">Cell membrane</location>
        <topology evidence="1 7">Multi-pass membrane protein</topology>
    </subcellularLocation>
</comment>
<reference evidence="9 14" key="3">
    <citation type="journal article" date="2018" name="Nat. Biotechnol.">
        <title>A standardized bacterial taxonomy based on genome phylogeny substantially revises the tree of life.</title>
        <authorList>
            <person name="Parks D.H."/>
            <person name="Chuvochina M."/>
            <person name="Waite D.W."/>
            <person name="Rinke C."/>
            <person name="Skarshewski A."/>
            <person name="Chaumeil P.A."/>
            <person name="Hugenholtz P."/>
        </authorList>
    </citation>
    <scope>NUCLEOTIDE SEQUENCE [LARGE SCALE GENOMIC DNA]</scope>
    <source>
        <strain evidence="9">UBA9905</strain>
    </source>
</reference>
<dbReference type="EMBL" id="LGGH01000083">
    <property type="protein sequence ID" value="KUK67656.1"/>
    <property type="molecule type" value="Genomic_DNA"/>
</dbReference>
<dbReference type="PATRIC" id="fig|1236046.5.peg.1666"/>
<evidence type="ECO:0000313" key="13">
    <source>
        <dbReference type="Proteomes" id="UP000055014"/>
    </source>
</evidence>
<evidence type="ECO:0000256" key="7">
    <source>
        <dbReference type="RuleBase" id="RU363032"/>
    </source>
</evidence>
<dbReference type="AlphaFoldDB" id="A0A101HZB5"/>
<evidence type="ECO:0000256" key="6">
    <source>
        <dbReference type="ARBA" id="ARBA00023136"/>
    </source>
</evidence>
<dbReference type="Proteomes" id="UP000054260">
    <property type="component" value="Unassembled WGS sequence"/>
</dbReference>
<keyword evidence="5 7" id="KW-1133">Transmembrane helix</keyword>
<evidence type="ECO:0000259" key="8">
    <source>
        <dbReference type="PROSITE" id="PS50928"/>
    </source>
</evidence>
<dbReference type="SUPFAM" id="SSF161098">
    <property type="entry name" value="MetI-like"/>
    <property type="match status" value="1"/>
</dbReference>
<feature type="transmembrane region" description="Helical" evidence="7">
    <location>
        <begin position="143"/>
        <end position="161"/>
    </location>
</feature>
<comment type="similarity">
    <text evidence="7">Belongs to the binding-protein-dependent transport system permease family.</text>
</comment>
<dbReference type="Gene3D" id="1.10.3720.10">
    <property type="entry name" value="MetI-like"/>
    <property type="match status" value="1"/>
</dbReference>
<evidence type="ECO:0000313" key="14">
    <source>
        <dbReference type="Proteomes" id="UP000264215"/>
    </source>
</evidence>
<dbReference type="Proteomes" id="UP000055014">
    <property type="component" value="Unassembled WGS sequence"/>
</dbReference>
<accession>A0A101HZB5</accession>
<reference evidence="12 13" key="2">
    <citation type="journal article" date="2015" name="MBio">
        <title>Genome-Resolved Metagenomic Analysis Reveals Roles for Candidate Phyla and Other Microbial Community Members in Biogeochemical Transformations in Oil Reservoirs.</title>
        <authorList>
            <person name="Hu P."/>
            <person name="Tom L."/>
            <person name="Singh A."/>
            <person name="Thomas B.C."/>
            <person name="Baker B.J."/>
            <person name="Piceno Y.M."/>
            <person name="Andersen G.L."/>
            <person name="Banfield J.F."/>
        </authorList>
    </citation>
    <scope>NUCLEOTIDE SEQUENCE [LARGE SCALE GENOMIC DNA]</scope>
</reference>
<protein>
    <submittedName>
        <fullName evidence="11">Binding-protein-dependent transport systems inner membrane component</fullName>
    </submittedName>
    <submittedName>
        <fullName evidence="9">Sugar ABC transporter permease</fullName>
    </submittedName>
</protein>
<evidence type="ECO:0000256" key="5">
    <source>
        <dbReference type="ARBA" id="ARBA00022989"/>
    </source>
</evidence>
<keyword evidence="4 7" id="KW-0812">Transmembrane</keyword>
<evidence type="ECO:0000256" key="1">
    <source>
        <dbReference type="ARBA" id="ARBA00004651"/>
    </source>
</evidence>
<keyword evidence="2 7" id="KW-0813">Transport</keyword>
<dbReference type="GO" id="GO:0005886">
    <property type="term" value="C:plasma membrane"/>
    <property type="evidence" value="ECO:0007669"/>
    <property type="project" value="UniProtKB-SubCell"/>
</dbReference>
<dbReference type="PANTHER" id="PTHR43744:SF12">
    <property type="entry name" value="ABC TRANSPORTER PERMEASE PROTEIN MG189-RELATED"/>
    <property type="match status" value="1"/>
</dbReference>
<reference evidence="11" key="1">
    <citation type="journal article" date="2015" name="MBio">
        <title>Genome-resolved metagenomic analysis reveals roles for candidate phyla and other microbial community members in biogeochemical transformations in oil reservoirs.</title>
        <authorList>
            <person name="Hu P."/>
            <person name="Tom L."/>
            <person name="Singh A."/>
            <person name="Thomas B.C."/>
            <person name="Baker B.J."/>
            <person name="Piceno Y.M."/>
            <person name="Andersen G.L."/>
            <person name="Banfield J.F."/>
        </authorList>
    </citation>
    <scope>NUCLEOTIDE SEQUENCE [LARGE SCALE GENOMIC DNA]</scope>
    <source>
        <strain evidence="10">46_47</strain>
        <strain evidence="11">46_70</strain>
    </source>
</reference>
<dbReference type="EMBL" id="DQBS01000140">
    <property type="protein sequence ID" value="HCO70139.1"/>
    <property type="molecule type" value="Genomic_DNA"/>
</dbReference>
<dbReference type="EMBL" id="LGGW01000205">
    <property type="protein sequence ID" value="KUK85529.1"/>
    <property type="molecule type" value="Genomic_DNA"/>
</dbReference>
<dbReference type="Proteomes" id="UP000264215">
    <property type="component" value="Unassembled WGS sequence"/>
</dbReference>
<comment type="caution">
    <text evidence="11">The sequence shown here is derived from an EMBL/GenBank/DDBJ whole genome shotgun (WGS) entry which is preliminary data.</text>
</comment>
<dbReference type="Pfam" id="PF00528">
    <property type="entry name" value="BPD_transp_1"/>
    <property type="match status" value="1"/>
</dbReference>
<sequence length="276" mass="31522">MRRKPALPIRLIVYLAIIFVAVIINLPFFWMLVTSFKTEDAAFTIPPSFLPTIFDFRNFVKAFELIPLARYIGNTLFVALTVTLLQLIFNSLAAYGLARIKFRGANVIFMILIGTLMVPPEVTMVPLYVIVKQLGFIDKYQALIIPFMSSAFGIFLLRQFFMGIPKELEEAAIIDGASRMKIFFRIILPLSKPALYTMALYTFLAHWNEYMWPLIVINDAKKQMIQVGISQFVSGWETQWTLRMAASTTAVIPIIVFFFFVQKQFVEGISISGLKE</sequence>
<evidence type="ECO:0000313" key="11">
    <source>
        <dbReference type="EMBL" id="KUK85529.1"/>
    </source>
</evidence>
<dbReference type="PROSITE" id="PS50928">
    <property type="entry name" value="ABC_TM1"/>
    <property type="match status" value="1"/>
</dbReference>
<feature type="domain" description="ABC transmembrane type-1" evidence="8">
    <location>
        <begin position="72"/>
        <end position="261"/>
    </location>
</feature>
<evidence type="ECO:0000313" key="12">
    <source>
        <dbReference type="Proteomes" id="UP000054260"/>
    </source>
</evidence>
<evidence type="ECO:0000256" key="4">
    <source>
        <dbReference type="ARBA" id="ARBA00022692"/>
    </source>
</evidence>
<keyword evidence="3" id="KW-1003">Cell membrane</keyword>
<proteinExistence type="inferred from homology"/>
<feature type="transmembrane region" description="Helical" evidence="7">
    <location>
        <begin position="107"/>
        <end position="131"/>
    </location>
</feature>
<feature type="transmembrane region" description="Helical" evidence="7">
    <location>
        <begin position="182"/>
        <end position="204"/>
    </location>
</feature>
<dbReference type="CDD" id="cd06261">
    <property type="entry name" value="TM_PBP2"/>
    <property type="match status" value="1"/>
</dbReference>
<dbReference type="InterPro" id="IPR035906">
    <property type="entry name" value="MetI-like_sf"/>
</dbReference>
<evidence type="ECO:0000256" key="3">
    <source>
        <dbReference type="ARBA" id="ARBA00022475"/>
    </source>
</evidence>
<dbReference type="InterPro" id="IPR000515">
    <property type="entry name" value="MetI-like"/>
</dbReference>
<evidence type="ECO:0000313" key="10">
    <source>
        <dbReference type="EMBL" id="KUK67656.1"/>
    </source>
</evidence>